<gene>
    <name evidence="2" type="ORF">GCWU0000282_002133</name>
</gene>
<protein>
    <recommendedName>
        <fullName evidence="4">TIGR02680 family protein</fullName>
    </recommendedName>
</protein>
<feature type="coiled-coil region" evidence="1">
    <location>
        <begin position="227"/>
        <end position="254"/>
    </location>
</feature>
<dbReference type="InterPro" id="IPR027417">
    <property type="entry name" value="P-loop_NTPase"/>
</dbReference>
<keyword evidence="3" id="KW-1185">Reference proteome</keyword>
<dbReference type="InterPro" id="IPR013496">
    <property type="entry name" value="CHP02680"/>
</dbReference>
<dbReference type="STRING" id="592026.GCWU0000282_002133"/>
<dbReference type="SUPFAM" id="SSF52540">
    <property type="entry name" value="P-loop containing nucleoside triphosphate hydrolases"/>
    <property type="match status" value="1"/>
</dbReference>
<dbReference type="RefSeq" id="WP_023355001.1">
    <property type="nucleotide sequence ID" value="NZ_KI535368.1"/>
</dbReference>
<keyword evidence="1" id="KW-0175">Coiled coil</keyword>
<dbReference type="NCBIfam" id="TIGR02680">
    <property type="entry name" value="TIGR02680 family protein"/>
    <property type="match status" value="1"/>
</dbReference>
<sequence>MNSNWKINRVGLVDFWYYDDEEFVFDDGRMLLRGANGSGKSVTMQSLIPLLLDGNMRPERLDAFGTRARKMENYLLEEDDDREERTGYLYMELKREENEEYASFGIGIRARRNKPLEVWYFQITDSRRIGKDIFLYKEMDGRITLSKTELKNKIAEGGRVIESQSDYSAAVNKTLFGFENEDEYKELIDILIRLRAPKLSKDLKPTLISEILSSSLQALSDDDLKPMSDAIEKMDETKLNLENLKESLASARQIEKVYKLYNEVLLFNKAGFLVEADGDYKRLKKEETDSFKRLEDVKEKIELKSTKIKELDSEENILKEEKNSLDSDEIVKLKENEGRLENEIKLFEKTIKDKEEKEEEKKERERSLQKEIREDKEEADSLWKSCEATLNDMEAELEAVPFDEFAFMRDEFVKNKNENYSFEAHIKTFEAYVSRAKEGKRLLEEEKNQNEKYDRILKTFDEYKSKQDDLEKTEKQCDTLFFDEKERLTEEIYVWEKKNVELHPETEILQNIEREIENYDENKNYFDIKNIAKPAYEKVSGEIFEDNIRIENEIKSLRKEIKEKEEELAEWQNKKDPEPERSESVIKNRDKLKAEGIEYLNFYKTVDFAANISEDERNSLEETLLEMGILDAIIVSGKDRERILAFDKGLSDRYIFDDVQAVNDNILNKFEIEEEYNNIFSNFKITAALSGISLKKSEKGGTWIGENGSFGLGIIEGKTTGEYKAGFIGSLSRENYRLAKINELENDIKGLQEEVRLRKEKMMAVQARKEELVNEWESFPKPDSMNTALIELNKVRSSLKGILEDIAKLKTELDREKKALDEIRLAANEACGKCYVKARLDLFIQLNEALDNYRALLMELRASHREYLSRLELICSKETNLEEVEEYLENIRYELSLERAKLREAKAKLESIKEQLKLTDYDKIKDRIDYIVRRLNEIPKERQKVSIELGSRKQEETDLREKLEGFKPLLELSLKHREDMKRAFADELRLGLVEVIKLDEDVLSTAERLRTGLKQGIGETKREDILGKLQENFQKYRGGLARYNINMNPIFTEEEVDYGSSKNVKRQEISAKYKGSTVKFGGLVSALDSEVLELENILKESDRQIYEDILIGTVGRKIRAKIRRAEKWVEKIKRLMESMETSSGLTLSLAWKPKKAEKEEEIGTKVLVDILMRDEEILRPEDSANLSGHFRSKINAAKKTAEESGGMKSFYAVIRDILDYRKWYEFNLMYQRAGENKKELTDRVFFTFSGGEKAMAMYVPLFSAVVAKYKGARADAPLLVALDEAFAGVDETNIRDMFRLMSEFKFNFVINSQSLWGDYDTVPALAIYQLVRPENAKYVTVIRYRWNGIRRELADNARERG</sequence>
<evidence type="ECO:0000256" key="1">
    <source>
        <dbReference type="SAM" id="Coils"/>
    </source>
</evidence>
<evidence type="ECO:0008006" key="4">
    <source>
        <dbReference type="Google" id="ProtNLM"/>
    </source>
</evidence>
<dbReference type="Proteomes" id="UP000018227">
    <property type="component" value="Unassembled WGS sequence"/>
</dbReference>
<evidence type="ECO:0000313" key="2">
    <source>
        <dbReference type="EMBL" id="ESL03259.1"/>
    </source>
</evidence>
<dbReference type="HOGENOM" id="CLU_005532_0_0_9"/>
<evidence type="ECO:0000313" key="3">
    <source>
        <dbReference type="Proteomes" id="UP000018227"/>
    </source>
</evidence>
<dbReference type="eggNOG" id="COG1196">
    <property type="taxonomic scope" value="Bacteria"/>
</dbReference>
<dbReference type="EMBL" id="ACIL03000013">
    <property type="protein sequence ID" value="ESL03259.1"/>
    <property type="molecule type" value="Genomic_DNA"/>
</dbReference>
<name>V2XM63_9FIRM</name>
<feature type="coiled-coil region" evidence="1">
    <location>
        <begin position="509"/>
        <end position="574"/>
    </location>
</feature>
<feature type="coiled-coil region" evidence="1">
    <location>
        <begin position="888"/>
        <end position="922"/>
    </location>
</feature>
<feature type="coiled-coil region" evidence="1">
    <location>
        <begin position="284"/>
        <end position="378"/>
    </location>
</feature>
<reference evidence="2 3" key="1">
    <citation type="submission" date="2013-06" db="EMBL/GenBank/DDBJ databases">
        <authorList>
            <person name="Weinstock G."/>
            <person name="Sodergren E."/>
            <person name="Clifton S."/>
            <person name="Fulton L."/>
            <person name="Fulton B."/>
            <person name="Courtney L."/>
            <person name="Fronick C."/>
            <person name="Harrison M."/>
            <person name="Strong C."/>
            <person name="Farmer C."/>
            <person name="Delahaunty K."/>
            <person name="Markovic C."/>
            <person name="Hall O."/>
            <person name="Minx P."/>
            <person name="Tomlinson C."/>
            <person name="Mitreva M."/>
            <person name="Nelson J."/>
            <person name="Hou S."/>
            <person name="Wollam A."/>
            <person name="Pepin K.H."/>
            <person name="Johnson M."/>
            <person name="Bhonagiri V."/>
            <person name="Nash W.E."/>
            <person name="Warren W."/>
            <person name="Chinwalla A."/>
            <person name="Mardis E.R."/>
            <person name="Wilson R.K."/>
        </authorList>
    </citation>
    <scope>NUCLEOTIDE SEQUENCE [LARGE SCALE GENOMIC DNA]</scope>
    <source>
        <strain evidence="2 3">ATCC 51271</strain>
    </source>
</reference>
<dbReference type="OrthoDB" id="9776649at2"/>
<accession>V2XM63</accession>
<comment type="caution">
    <text evidence="2">The sequence shown here is derived from an EMBL/GenBank/DDBJ whole genome shotgun (WGS) entry which is preliminary data.</text>
</comment>
<dbReference type="Gene3D" id="3.40.50.300">
    <property type="entry name" value="P-loop containing nucleotide triphosphate hydrolases"/>
    <property type="match status" value="1"/>
</dbReference>
<proteinExistence type="predicted"/>
<feature type="coiled-coil region" evidence="1">
    <location>
        <begin position="792"/>
        <end position="826"/>
    </location>
</feature>
<organism evidence="2 3">
    <name type="scientific">Catonella morbi ATCC 51271</name>
    <dbReference type="NCBI Taxonomy" id="592026"/>
    <lineage>
        <taxon>Bacteria</taxon>
        <taxon>Bacillati</taxon>
        <taxon>Bacillota</taxon>
        <taxon>Clostridia</taxon>
        <taxon>Lachnospirales</taxon>
        <taxon>Lachnospiraceae</taxon>
        <taxon>Catonella</taxon>
    </lineage>
</organism>
<dbReference type="Pfam" id="PF13558">
    <property type="entry name" value="SbcC_Walker_B"/>
    <property type="match status" value="1"/>
</dbReference>